<dbReference type="AlphaFoldDB" id="A0AAD7PWV0"/>
<gene>
    <name evidence="4" type="ORF">O6P43_008575</name>
</gene>
<dbReference type="GO" id="GO:0003676">
    <property type="term" value="F:nucleic acid binding"/>
    <property type="evidence" value="ECO:0007669"/>
    <property type="project" value="InterPro"/>
</dbReference>
<dbReference type="KEGG" id="qsa:O6P43_008575"/>
<dbReference type="PANTHER" id="PTHR13068">
    <property type="entry name" value="CGI-12 PROTEIN-RELATED"/>
    <property type="match status" value="1"/>
</dbReference>
<protein>
    <submittedName>
        <fullName evidence="4">Transcription termination factor like</fullName>
    </submittedName>
</protein>
<evidence type="ECO:0000313" key="4">
    <source>
        <dbReference type="EMBL" id="KAJ7970379.1"/>
    </source>
</evidence>
<keyword evidence="2" id="KW-0806">Transcription termination</keyword>
<sequence length="185" mass="21658">MFLVRQPWLFLWQESLVGDYVSRAVDMGFSLNSNMSVHAVYSICCLSRETIRGKLELVQRFGFCQDECMQMFRRCPVLLRVSKEKFKFGIEFYLLTVKWPKSVLVRTTSSLMYSMEDRVVPRYRVLQMTTSKRLLGNKVKKMSFLCVLAMTEERFLKFISRFGDDAEELLLPHKGQYLLVSSKGS</sequence>
<dbReference type="InterPro" id="IPR038538">
    <property type="entry name" value="MTERF_sf"/>
</dbReference>
<comment type="similarity">
    <text evidence="1">Belongs to the mTERF family.</text>
</comment>
<name>A0AAD7PWV0_QUISA</name>
<evidence type="ECO:0000256" key="1">
    <source>
        <dbReference type="ARBA" id="ARBA00007692"/>
    </source>
</evidence>
<keyword evidence="5" id="KW-1185">Reference proteome</keyword>
<dbReference type="Pfam" id="PF02536">
    <property type="entry name" value="mTERF"/>
    <property type="match status" value="1"/>
</dbReference>
<comment type="caution">
    <text evidence="4">The sequence shown here is derived from an EMBL/GenBank/DDBJ whole genome shotgun (WGS) entry which is preliminary data.</text>
</comment>
<proteinExistence type="inferred from homology"/>
<reference evidence="4" key="1">
    <citation type="journal article" date="2023" name="Science">
        <title>Elucidation of the pathway for biosynthesis of saponin adjuvants from the soapbark tree.</title>
        <authorList>
            <person name="Reed J."/>
            <person name="Orme A."/>
            <person name="El-Demerdash A."/>
            <person name="Owen C."/>
            <person name="Martin L.B.B."/>
            <person name="Misra R.C."/>
            <person name="Kikuchi S."/>
            <person name="Rejzek M."/>
            <person name="Martin A.C."/>
            <person name="Harkess A."/>
            <person name="Leebens-Mack J."/>
            <person name="Louveau T."/>
            <person name="Stephenson M.J."/>
            <person name="Osbourn A."/>
        </authorList>
    </citation>
    <scope>NUCLEOTIDE SEQUENCE</scope>
    <source>
        <strain evidence="4">S10</strain>
    </source>
</reference>
<organism evidence="4 5">
    <name type="scientific">Quillaja saponaria</name>
    <name type="common">Soap bark tree</name>
    <dbReference type="NCBI Taxonomy" id="32244"/>
    <lineage>
        <taxon>Eukaryota</taxon>
        <taxon>Viridiplantae</taxon>
        <taxon>Streptophyta</taxon>
        <taxon>Embryophyta</taxon>
        <taxon>Tracheophyta</taxon>
        <taxon>Spermatophyta</taxon>
        <taxon>Magnoliopsida</taxon>
        <taxon>eudicotyledons</taxon>
        <taxon>Gunneridae</taxon>
        <taxon>Pentapetalae</taxon>
        <taxon>rosids</taxon>
        <taxon>fabids</taxon>
        <taxon>Fabales</taxon>
        <taxon>Quillajaceae</taxon>
        <taxon>Quillaja</taxon>
    </lineage>
</organism>
<evidence type="ECO:0000256" key="3">
    <source>
        <dbReference type="ARBA" id="ARBA00022946"/>
    </source>
</evidence>
<dbReference type="SMART" id="SM00733">
    <property type="entry name" value="Mterf"/>
    <property type="match status" value="3"/>
</dbReference>
<dbReference type="GO" id="GO:0006353">
    <property type="term" value="P:DNA-templated transcription termination"/>
    <property type="evidence" value="ECO:0007669"/>
    <property type="project" value="UniProtKB-KW"/>
</dbReference>
<keyword evidence="3" id="KW-0809">Transit peptide</keyword>
<accession>A0AAD7PWV0</accession>
<dbReference type="Gene3D" id="1.25.70.10">
    <property type="entry name" value="Transcription termination factor 3, mitochondrial"/>
    <property type="match status" value="1"/>
</dbReference>
<keyword evidence="2" id="KW-0805">Transcription regulation</keyword>
<keyword evidence="2" id="KW-0804">Transcription</keyword>
<dbReference type="Proteomes" id="UP001163823">
    <property type="component" value="Chromosome 4"/>
</dbReference>
<dbReference type="PANTHER" id="PTHR13068:SF173">
    <property type="entry name" value="EMB|CAB62602.1"/>
    <property type="match status" value="1"/>
</dbReference>
<evidence type="ECO:0000313" key="5">
    <source>
        <dbReference type="Proteomes" id="UP001163823"/>
    </source>
</evidence>
<dbReference type="InterPro" id="IPR003690">
    <property type="entry name" value="MTERF"/>
</dbReference>
<evidence type="ECO:0000256" key="2">
    <source>
        <dbReference type="ARBA" id="ARBA00022472"/>
    </source>
</evidence>
<dbReference type="EMBL" id="JARAOO010000004">
    <property type="protein sequence ID" value="KAJ7970379.1"/>
    <property type="molecule type" value="Genomic_DNA"/>
</dbReference>